<feature type="compositionally biased region" description="Polar residues" evidence="1">
    <location>
        <begin position="124"/>
        <end position="141"/>
    </location>
</feature>
<feature type="compositionally biased region" description="Polar residues" evidence="1">
    <location>
        <begin position="17"/>
        <end position="37"/>
    </location>
</feature>
<sequence length="283" mass="29683">MISPGKPAGDSVRSKGQICSSTINSLPGGSSHAPTTGCTISGSGSHVLLASAGVPPSHGTSVPACTLRFRELESEIKSLTREIASRDAQLASSKTPLGTSSATLTGVTNSVSGTIHPVAISRGPISTSTSWNDRRTPGNNRHPSRKEMASSATSITSGSVHSYSDSVSSAVPSITSSALGSALLSPHHLHPHHQHSSSQTVGQTPMSQTASLLLLEQQKLAELATRLGILQEENQRLTITLKDEDKMKQELMTAYHSSLKEITELNGEVSLPSYSKLSNKKLC</sequence>
<proteinExistence type="predicted"/>
<feature type="region of interest" description="Disordered" evidence="1">
    <location>
        <begin position="185"/>
        <end position="205"/>
    </location>
</feature>
<name>A0A448WBR9_9PLAT</name>
<dbReference type="AlphaFoldDB" id="A0A448WBR9"/>
<dbReference type="OrthoDB" id="10071111at2759"/>
<dbReference type="Proteomes" id="UP000784294">
    <property type="component" value="Unassembled WGS sequence"/>
</dbReference>
<keyword evidence="3" id="KW-1185">Reference proteome</keyword>
<comment type="caution">
    <text evidence="2">The sequence shown here is derived from an EMBL/GenBank/DDBJ whole genome shotgun (WGS) entry which is preliminary data.</text>
</comment>
<evidence type="ECO:0000313" key="2">
    <source>
        <dbReference type="EMBL" id="VEL07884.1"/>
    </source>
</evidence>
<evidence type="ECO:0000313" key="3">
    <source>
        <dbReference type="Proteomes" id="UP000784294"/>
    </source>
</evidence>
<accession>A0A448WBR9</accession>
<reference evidence="2" key="1">
    <citation type="submission" date="2018-11" db="EMBL/GenBank/DDBJ databases">
        <authorList>
            <consortium name="Pathogen Informatics"/>
        </authorList>
    </citation>
    <scope>NUCLEOTIDE SEQUENCE</scope>
</reference>
<evidence type="ECO:0000256" key="1">
    <source>
        <dbReference type="SAM" id="MobiDB-lite"/>
    </source>
</evidence>
<dbReference type="EMBL" id="CAAALY010002673">
    <property type="protein sequence ID" value="VEL07884.1"/>
    <property type="molecule type" value="Genomic_DNA"/>
</dbReference>
<protein>
    <submittedName>
        <fullName evidence="2">Uncharacterized protein</fullName>
    </submittedName>
</protein>
<feature type="region of interest" description="Disordered" evidence="1">
    <location>
        <begin position="121"/>
        <end position="162"/>
    </location>
</feature>
<feature type="region of interest" description="Disordered" evidence="1">
    <location>
        <begin position="1"/>
        <end position="37"/>
    </location>
</feature>
<organism evidence="2 3">
    <name type="scientific">Protopolystoma xenopodis</name>
    <dbReference type="NCBI Taxonomy" id="117903"/>
    <lineage>
        <taxon>Eukaryota</taxon>
        <taxon>Metazoa</taxon>
        <taxon>Spiralia</taxon>
        <taxon>Lophotrochozoa</taxon>
        <taxon>Platyhelminthes</taxon>
        <taxon>Monogenea</taxon>
        <taxon>Polyopisthocotylea</taxon>
        <taxon>Polystomatidea</taxon>
        <taxon>Polystomatidae</taxon>
        <taxon>Protopolystoma</taxon>
    </lineage>
</organism>
<gene>
    <name evidence="2" type="ORF">PXEA_LOCUS1324</name>
</gene>